<organism evidence="2 3">
    <name type="scientific">Platanthera guangdongensis</name>
    <dbReference type="NCBI Taxonomy" id="2320717"/>
    <lineage>
        <taxon>Eukaryota</taxon>
        <taxon>Viridiplantae</taxon>
        <taxon>Streptophyta</taxon>
        <taxon>Embryophyta</taxon>
        <taxon>Tracheophyta</taxon>
        <taxon>Spermatophyta</taxon>
        <taxon>Magnoliopsida</taxon>
        <taxon>Liliopsida</taxon>
        <taxon>Asparagales</taxon>
        <taxon>Orchidaceae</taxon>
        <taxon>Orchidoideae</taxon>
        <taxon>Orchideae</taxon>
        <taxon>Orchidinae</taxon>
        <taxon>Platanthera</taxon>
    </lineage>
</organism>
<sequence length="104" mass="11995">MPRWQGRWTPHLAPLVSDAFGLLSAGHFEKCLPVPKDGHSDSPRPKWNGPIIWYFTPQHIFHIFGAFKRQQRWLKTLVVNAVVTLYLFFDPQTQFFGISAFAPS</sequence>
<keyword evidence="3" id="KW-1185">Reference proteome</keyword>
<accession>A0ABR2MFA2</accession>
<keyword evidence="1" id="KW-1133">Transmembrane helix</keyword>
<proteinExistence type="predicted"/>
<reference evidence="2 3" key="1">
    <citation type="journal article" date="2022" name="Nat. Plants">
        <title>Genomes of leafy and leafless Platanthera orchids illuminate the evolution of mycoheterotrophy.</title>
        <authorList>
            <person name="Li M.H."/>
            <person name="Liu K.W."/>
            <person name="Li Z."/>
            <person name="Lu H.C."/>
            <person name="Ye Q.L."/>
            <person name="Zhang D."/>
            <person name="Wang J.Y."/>
            <person name="Li Y.F."/>
            <person name="Zhong Z.M."/>
            <person name="Liu X."/>
            <person name="Yu X."/>
            <person name="Liu D.K."/>
            <person name="Tu X.D."/>
            <person name="Liu B."/>
            <person name="Hao Y."/>
            <person name="Liao X.Y."/>
            <person name="Jiang Y.T."/>
            <person name="Sun W.H."/>
            <person name="Chen J."/>
            <person name="Chen Y.Q."/>
            <person name="Ai Y."/>
            <person name="Zhai J.W."/>
            <person name="Wu S.S."/>
            <person name="Zhou Z."/>
            <person name="Hsiao Y.Y."/>
            <person name="Wu W.L."/>
            <person name="Chen Y.Y."/>
            <person name="Lin Y.F."/>
            <person name="Hsu J.L."/>
            <person name="Li C.Y."/>
            <person name="Wang Z.W."/>
            <person name="Zhao X."/>
            <person name="Zhong W.Y."/>
            <person name="Ma X.K."/>
            <person name="Ma L."/>
            <person name="Huang J."/>
            <person name="Chen G.Z."/>
            <person name="Huang M.Z."/>
            <person name="Huang L."/>
            <person name="Peng D.H."/>
            <person name="Luo Y.B."/>
            <person name="Zou S.Q."/>
            <person name="Chen S.P."/>
            <person name="Lan S."/>
            <person name="Tsai W.C."/>
            <person name="Van de Peer Y."/>
            <person name="Liu Z.J."/>
        </authorList>
    </citation>
    <scope>NUCLEOTIDE SEQUENCE [LARGE SCALE GENOMIC DNA]</scope>
    <source>
        <strain evidence="2">Lor288</strain>
    </source>
</reference>
<evidence type="ECO:0000313" key="2">
    <source>
        <dbReference type="EMBL" id="KAK8962849.1"/>
    </source>
</evidence>
<dbReference type="EMBL" id="JBBWWR010000008">
    <property type="protein sequence ID" value="KAK8962849.1"/>
    <property type="molecule type" value="Genomic_DNA"/>
</dbReference>
<dbReference type="Proteomes" id="UP001412067">
    <property type="component" value="Unassembled WGS sequence"/>
</dbReference>
<comment type="caution">
    <text evidence="2">The sequence shown here is derived from an EMBL/GenBank/DDBJ whole genome shotgun (WGS) entry which is preliminary data.</text>
</comment>
<gene>
    <name evidence="2" type="ORF">KSP40_PGU019913</name>
</gene>
<evidence type="ECO:0000313" key="3">
    <source>
        <dbReference type="Proteomes" id="UP001412067"/>
    </source>
</evidence>
<keyword evidence="1" id="KW-0472">Membrane</keyword>
<keyword evidence="1" id="KW-0812">Transmembrane</keyword>
<name>A0ABR2MFA2_9ASPA</name>
<protein>
    <submittedName>
        <fullName evidence="2">Uncharacterized protein</fullName>
    </submittedName>
</protein>
<feature type="transmembrane region" description="Helical" evidence="1">
    <location>
        <begin position="73"/>
        <end position="89"/>
    </location>
</feature>
<evidence type="ECO:0000256" key="1">
    <source>
        <dbReference type="SAM" id="Phobius"/>
    </source>
</evidence>